<dbReference type="RefSeq" id="WP_181751901.1">
    <property type="nucleotide sequence ID" value="NZ_JACEIQ010000009.1"/>
</dbReference>
<sequence>MAQPLMRVLGVIFVLAGVIGYFVPLEGFLHLTATHNIIHLITGIIFLAVSNSEHYSMWVSRIFGIVYLLVAILGLFTDNNFGLMMSTPATDIIHFIIGALAAYAGFKKPASSAEKQNQSV</sequence>
<gene>
    <name evidence="2" type="ORF">H1191_10100</name>
</gene>
<keyword evidence="1" id="KW-0472">Membrane</keyword>
<dbReference type="Pfam" id="PF14325">
    <property type="entry name" value="DUF4383"/>
    <property type="match status" value="1"/>
</dbReference>
<dbReference type="AlphaFoldDB" id="A0A7W2A8Z0"/>
<accession>A0A7W2A8Z0</accession>
<protein>
    <submittedName>
        <fullName evidence="2">DUF4383 domain-containing protein</fullName>
    </submittedName>
</protein>
<feature type="transmembrane region" description="Helical" evidence="1">
    <location>
        <begin position="88"/>
        <end position="106"/>
    </location>
</feature>
<keyword evidence="3" id="KW-1185">Reference proteome</keyword>
<name>A0A7W2A8Z0_9BACL</name>
<feature type="transmembrane region" description="Helical" evidence="1">
    <location>
        <begin position="5"/>
        <end position="23"/>
    </location>
</feature>
<dbReference type="Proteomes" id="UP000535491">
    <property type="component" value="Unassembled WGS sequence"/>
</dbReference>
<organism evidence="2 3">
    <name type="scientific">Paenactinomyces guangxiensis</name>
    <dbReference type="NCBI Taxonomy" id="1490290"/>
    <lineage>
        <taxon>Bacteria</taxon>
        <taxon>Bacillati</taxon>
        <taxon>Bacillota</taxon>
        <taxon>Bacilli</taxon>
        <taxon>Bacillales</taxon>
        <taxon>Thermoactinomycetaceae</taxon>
        <taxon>Paenactinomyces</taxon>
    </lineage>
</organism>
<evidence type="ECO:0000313" key="2">
    <source>
        <dbReference type="EMBL" id="MBA4494657.1"/>
    </source>
</evidence>
<comment type="caution">
    <text evidence="2">The sequence shown here is derived from an EMBL/GenBank/DDBJ whole genome shotgun (WGS) entry which is preliminary data.</text>
</comment>
<dbReference type="EMBL" id="JACEIQ010000009">
    <property type="protein sequence ID" value="MBA4494657.1"/>
    <property type="molecule type" value="Genomic_DNA"/>
</dbReference>
<evidence type="ECO:0000313" key="3">
    <source>
        <dbReference type="Proteomes" id="UP000535491"/>
    </source>
</evidence>
<feature type="transmembrane region" description="Helical" evidence="1">
    <location>
        <begin position="29"/>
        <end position="49"/>
    </location>
</feature>
<proteinExistence type="predicted"/>
<keyword evidence="1" id="KW-1133">Transmembrane helix</keyword>
<evidence type="ECO:0000256" key="1">
    <source>
        <dbReference type="SAM" id="Phobius"/>
    </source>
</evidence>
<keyword evidence="1" id="KW-0812">Transmembrane</keyword>
<feature type="transmembrane region" description="Helical" evidence="1">
    <location>
        <begin position="58"/>
        <end position="76"/>
    </location>
</feature>
<reference evidence="2 3" key="1">
    <citation type="submission" date="2020-07" db="EMBL/GenBank/DDBJ databases">
        <authorList>
            <person name="Feng H."/>
        </authorList>
    </citation>
    <scope>NUCLEOTIDE SEQUENCE [LARGE SCALE GENOMIC DNA]</scope>
    <source>
        <strain evidence="3">s-10</strain>
    </source>
</reference>